<dbReference type="Proteomes" id="UP000027064">
    <property type="component" value="Unassembled WGS sequence"/>
</dbReference>
<dbReference type="eggNOG" id="ENOG502ZY71">
    <property type="taxonomic scope" value="Bacteria"/>
</dbReference>
<gene>
    <name evidence="1" type="ORF">FEM21_12080</name>
</gene>
<reference evidence="1 2" key="1">
    <citation type="submission" date="2014-05" db="EMBL/GenBank/DDBJ databases">
        <title>Genome Sequence of Flavobacterium sp. EM1321.</title>
        <authorList>
            <person name="Shin S.-K."/>
            <person name="Yi H."/>
        </authorList>
    </citation>
    <scope>NUCLEOTIDE SEQUENCE [LARGE SCALE GENOMIC DNA]</scope>
    <source>
        <strain evidence="1 2">EM1321</strain>
    </source>
</reference>
<evidence type="ECO:0000313" key="2">
    <source>
        <dbReference type="Proteomes" id="UP000027064"/>
    </source>
</evidence>
<name>A0A066WP12_9FLAO</name>
<organism evidence="1 2">
    <name type="scientific">Flavobacterium seoulense</name>
    <dbReference type="NCBI Taxonomy" id="1492738"/>
    <lineage>
        <taxon>Bacteria</taxon>
        <taxon>Pseudomonadati</taxon>
        <taxon>Bacteroidota</taxon>
        <taxon>Flavobacteriia</taxon>
        <taxon>Flavobacteriales</taxon>
        <taxon>Flavobacteriaceae</taxon>
        <taxon>Flavobacterium</taxon>
    </lineage>
</organism>
<dbReference type="PATRIC" id="fig|1492738.3.peg.1200"/>
<dbReference type="STRING" id="1492738.FEM21_12080"/>
<evidence type="ECO:0000313" key="1">
    <source>
        <dbReference type="EMBL" id="KDN55606.1"/>
    </source>
</evidence>
<accession>A0A066WP12</accession>
<protein>
    <submittedName>
        <fullName evidence="1">Uncharacterized protein</fullName>
    </submittedName>
</protein>
<dbReference type="AlphaFoldDB" id="A0A066WP12"/>
<dbReference type="RefSeq" id="WP_035658862.1">
    <property type="nucleotide sequence ID" value="NZ_JNCA01000011.1"/>
</dbReference>
<keyword evidence="2" id="KW-1185">Reference proteome</keyword>
<comment type="caution">
    <text evidence="1">The sequence shown here is derived from an EMBL/GenBank/DDBJ whole genome shotgun (WGS) entry which is preliminary data.</text>
</comment>
<sequence length="76" mass="8574">MENDKYALLKSEVQEIIDLIAAKNAKDANNKLVDVSEQLDDMLDTSDEDEDLIEISKYQVLLNQLHQKIVALNGSI</sequence>
<dbReference type="EMBL" id="JNCA01000011">
    <property type="protein sequence ID" value="KDN55606.1"/>
    <property type="molecule type" value="Genomic_DNA"/>
</dbReference>
<proteinExistence type="predicted"/>